<accession>A0A2H1VDG8</accession>
<gene>
    <name evidence="1" type="ORF">SFRICE_027015</name>
</gene>
<proteinExistence type="predicted"/>
<evidence type="ECO:0000313" key="1">
    <source>
        <dbReference type="EMBL" id="SOQ38875.1"/>
    </source>
</evidence>
<protein>
    <submittedName>
        <fullName evidence="1">SFRICE_027015</fullName>
    </submittedName>
</protein>
<organism evidence="1">
    <name type="scientific">Spodoptera frugiperda</name>
    <name type="common">Fall armyworm</name>
    <dbReference type="NCBI Taxonomy" id="7108"/>
    <lineage>
        <taxon>Eukaryota</taxon>
        <taxon>Metazoa</taxon>
        <taxon>Ecdysozoa</taxon>
        <taxon>Arthropoda</taxon>
        <taxon>Hexapoda</taxon>
        <taxon>Insecta</taxon>
        <taxon>Pterygota</taxon>
        <taxon>Neoptera</taxon>
        <taxon>Endopterygota</taxon>
        <taxon>Lepidoptera</taxon>
        <taxon>Glossata</taxon>
        <taxon>Ditrysia</taxon>
        <taxon>Noctuoidea</taxon>
        <taxon>Noctuidae</taxon>
        <taxon>Amphipyrinae</taxon>
        <taxon>Spodoptera</taxon>
    </lineage>
</organism>
<dbReference type="EMBL" id="ODYU01001958">
    <property type="protein sequence ID" value="SOQ38875.1"/>
    <property type="molecule type" value="Genomic_DNA"/>
</dbReference>
<dbReference type="AlphaFoldDB" id="A0A2H1VDG8"/>
<reference evidence="1" key="1">
    <citation type="submission" date="2016-07" db="EMBL/GenBank/DDBJ databases">
        <authorList>
            <person name="Bretaudeau A."/>
        </authorList>
    </citation>
    <scope>NUCLEOTIDE SEQUENCE</scope>
    <source>
        <strain evidence="1">Rice</strain>
        <tissue evidence="1">Whole body</tissue>
    </source>
</reference>
<sequence>MKALEIFTCEITRIENPNEQQLGRKPAKHDHLAWSKDPPFLRELYSLFPKLGTTICGSHKELFLAGIEPATRCTAANFEPRIGVPYY</sequence>
<name>A0A2H1VDG8_SPOFR</name>